<dbReference type="PANTHER" id="PTHR43544">
    <property type="entry name" value="SHORT-CHAIN DEHYDROGENASE/REDUCTASE"/>
    <property type="match status" value="1"/>
</dbReference>
<comment type="caution">
    <text evidence="4">The sequence shown here is derived from an EMBL/GenBank/DDBJ whole genome shotgun (WGS) entry which is preliminary data.</text>
</comment>
<dbReference type="RefSeq" id="WP_123522975.1">
    <property type="nucleotide sequence ID" value="NZ_JBHLWF010000027.1"/>
</dbReference>
<dbReference type="InterPro" id="IPR036291">
    <property type="entry name" value="NAD(P)-bd_dom_sf"/>
</dbReference>
<protein>
    <submittedName>
        <fullName evidence="4">NAD(P)-dependent dehydrogenase (Short-subunit alcohol dehydrogenase family)</fullName>
    </submittedName>
</protein>
<name>A0A4R3L5Z9_9GAMM</name>
<comment type="similarity">
    <text evidence="3">Belongs to the short-chain dehydrogenases/reductases (SDR) family.</text>
</comment>
<evidence type="ECO:0000256" key="1">
    <source>
        <dbReference type="ARBA" id="ARBA00022857"/>
    </source>
</evidence>
<dbReference type="GO" id="GO:0005737">
    <property type="term" value="C:cytoplasm"/>
    <property type="evidence" value="ECO:0007669"/>
    <property type="project" value="TreeGrafter"/>
</dbReference>
<accession>A0A4R3L5Z9</accession>
<dbReference type="OrthoDB" id="5786478at2"/>
<proteinExistence type="inferred from homology"/>
<dbReference type="EMBL" id="SMAF01000022">
    <property type="protein sequence ID" value="TCS94425.1"/>
    <property type="molecule type" value="Genomic_DNA"/>
</dbReference>
<dbReference type="InterPro" id="IPR002347">
    <property type="entry name" value="SDR_fam"/>
</dbReference>
<dbReference type="Gene3D" id="3.40.50.720">
    <property type="entry name" value="NAD(P)-binding Rossmann-like Domain"/>
    <property type="match status" value="1"/>
</dbReference>
<keyword evidence="2" id="KW-0560">Oxidoreductase</keyword>
<keyword evidence="5" id="KW-1185">Reference proteome</keyword>
<dbReference type="PRINTS" id="PR00081">
    <property type="entry name" value="GDHRDH"/>
</dbReference>
<dbReference type="PRINTS" id="PR00080">
    <property type="entry name" value="SDRFAMILY"/>
</dbReference>
<keyword evidence="1" id="KW-0521">NADP</keyword>
<evidence type="ECO:0000256" key="3">
    <source>
        <dbReference type="RuleBase" id="RU000363"/>
    </source>
</evidence>
<dbReference type="Pfam" id="PF00106">
    <property type="entry name" value="adh_short"/>
    <property type="match status" value="1"/>
</dbReference>
<organism evidence="4 5">
    <name type="scientific">Pseudofulvimonas gallinarii</name>
    <dbReference type="NCBI Taxonomy" id="634155"/>
    <lineage>
        <taxon>Bacteria</taxon>
        <taxon>Pseudomonadati</taxon>
        <taxon>Pseudomonadota</taxon>
        <taxon>Gammaproteobacteria</taxon>
        <taxon>Lysobacterales</taxon>
        <taxon>Rhodanobacteraceae</taxon>
        <taxon>Pseudofulvimonas</taxon>
    </lineage>
</organism>
<dbReference type="PANTHER" id="PTHR43544:SF7">
    <property type="entry name" value="NADB-LER2"/>
    <property type="match status" value="1"/>
</dbReference>
<gene>
    <name evidence="4" type="ORF">EDC25_12221</name>
</gene>
<dbReference type="SUPFAM" id="SSF51735">
    <property type="entry name" value="NAD(P)-binding Rossmann-fold domains"/>
    <property type="match status" value="1"/>
</dbReference>
<evidence type="ECO:0000313" key="4">
    <source>
        <dbReference type="EMBL" id="TCS94425.1"/>
    </source>
</evidence>
<dbReference type="CDD" id="cd05325">
    <property type="entry name" value="carb_red_sniffer_like_SDR_c"/>
    <property type="match status" value="1"/>
</dbReference>
<dbReference type="AlphaFoldDB" id="A0A4R3L5Z9"/>
<evidence type="ECO:0000313" key="5">
    <source>
        <dbReference type="Proteomes" id="UP000294599"/>
    </source>
</evidence>
<evidence type="ECO:0000256" key="2">
    <source>
        <dbReference type="ARBA" id="ARBA00023002"/>
    </source>
</evidence>
<reference evidence="4 5" key="1">
    <citation type="submission" date="2019-03" db="EMBL/GenBank/DDBJ databases">
        <title>Genomic Encyclopedia of Type Strains, Phase IV (KMG-IV): sequencing the most valuable type-strain genomes for metagenomic binning, comparative biology and taxonomic classification.</title>
        <authorList>
            <person name="Goeker M."/>
        </authorList>
    </citation>
    <scope>NUCLEOTIDE SEQUENCE [LARGE SCALE GENOMIC DNA]</scope>
    <source>
        <strain evidence="4 5">DSM 21944</strain>
    </source>
</reference>
<sequence length="231" mass="24499">MQVLVTGANRGLGLEFTRQYLARGATVYAACRQPGQALTLNHLAAEQPSKLKLLPLDVSRPASIQALRNELALLTDRLDRLINNAGILVRGERYGQLDADAMARSYQTNAIGPVLLAQACTDLLAKGESARIANISSGLGSISGVEGFNSPSYNASKAALNMWTRLLAQALNPRGVLCFALRPGWVRTDMGGEGAPLDASESVAGMIGQFEQAGPEDQASLLGHDGSRTPW</sequence>
<dbReference type="Proteomes" id="UP000294599">
    <property type="component" value="Unassembled WGS sequence"/>
</dbReference>
<dbReference type="InterPro" id="IPR051468">
    <property type="entry name" value="Fungal_SecMetab_SDRs"/>
</dbReference>
<dbReference type="GO" id="GO:0016491">
    <property type="term" value="F:oxidoreductase activity"/>
    <property type="evidence" value="ECO:0007669"/>
    <property type="project" value="UniProtKB-KW"/>
</dbReference>